<reference evidence="1 2" key="1">
    <citation type="journal article" date="2016" name="Nat. Commun.">
        <title>Thousands of microbial genomes shed light on interconnected biogeochemical processes in an aquifer system.</title>
        <authorList>
            <person name="Anantharaman K."/>
            <person name="Brown C.T."/>
            <person name="Hug L.A."/>
            <person name="Sharon I."/>
            <person name="Castelle C.J."/>
            <person name="Probst A.J."/>
            <person name="Thomas B.C."/>
            <person name="Singh A."/>
            <person name="Wilkins M.J."/>
            <person name="Karaoz U."/>
            <person name="Brodie E.L."/>
            <person name="Williams K.H."/>
            <person name="Hubbard S.S."/>
            <person name="Banfield J.F."/>
        </authorList>
    </citation>
    <scope>NUCLEOTIDE SEQUENCE [LARGE SCALE GENOMIC DNA]</scope>
</reference>
<organism evidence="1 2">
    <name type="scientific">Candidatus Daviesbacteria bacterium RIFCSPHIGHO2_12_FULL_43_11</name>
    <dbReference type="NCBI Taxonomy" id="1797780"/>
    <lineage>
        <taxon>Bacteria</taxon>
        <taxon>Candidatus Daviesiibacteriota</taxon>
    </lineage>
</organism>
<accession>A0A1F5K4L9</accession>
<proteinExistence type="predicted"/>
<evidence type="ECO:0000313" key="1">
    <source>
        <dbReference type="EMBL" id="OGE35710.1"/>
    </source>
</evidence>
<comment type="caution">
    <text evidence="1">The sequence shown here is derived from an EMBL/GenBank/DDBJ whole genome shotgun (WGS) entry which is preliminary data.</text>
</comment>
<dbReference type="EMBL" id="MFDH01000018">
    <property type="protein sequence ID" value="OGE35710.1"/>
    <property type="molecule type" value="Genomic_DNA"/>
</dbReference>
<gene>
    <name evidence="1" type="ORF">A3E45_00190</name>
</gene>
<evidence type="ECO:0000313" key="2">
    <source>
        <dbReference type="Proteomes" id="UP000176405"/>
    </source>
</evidence>
<dbReference type="Proteomes" id="UP000176405">
    <property type="component" value="Unassembled WGS sequence"/>
</dbReference>
<dbReference type="AlphaFoldDB" id="A0A1F5K4L9"/>
<protein>
    <submittedName>
        <fullName evidence="1">Uncharacterized protein</fullName>
    </submittedName>
</protein>
<sequence length="229" mass="26787">MNYLERNELILQEVGEQFHTHAFRRGREVGQSHAIRFTAIGSYPSSVLGHDIHVGLKESIQGEELETRSDLELARIAVIAKHQPFLASALPVFYGCLTENGERTAIVMEDFSQGEKYKVKQWPYRWANIPSMSELLEAQKQGDMDYFSLLNSWLVFKEKLIHMDQGLEHEDYDLTSMCFTANNRLRLGDFDKLFFYRSMEQIFTDFPIDLTFEEFVEYTRRNQLRANLP</sequence>
<name>A0A1F5K4L9_9BACT</name>